<reference evidence="4" key="2">
    <citation type="submission" date="2019-09" db="UniProtKB">
        <authorList>
            <consortium name="WormBaseParasite"/>
        </authorList>
    </citation>
    <scope>IDENTIFICATION</scope>
</reference>
<evidence type="ECO:0000256" key="1">
    <source>
        <dbReference type="SAM" id="MobiDB-lite"/>
    </source>
</evidence>
<keyword evidence="3" id="KW-1185">Reference proteome</keyword>
<protein>
    <submittedName>
        <fullName evidence="4">Reverse transcriptase</fullName>
    </submittedName>
</protein>
<dbReference type="EMBL" id="UZAH01025664">
    <property type="protein sequence ID" value="VDO68261.1"/>
    <property type="molecule type" value="Genomic_DNA"/>
</dbReference>
<dbReference type="OrthoDB" id="5806211at2759"/>
<evidence type="ECO:0000313" key="2">
    <source>
        <dbReference type="EMBL" id="VDO68261.1"/>
    </source>
</evidence>
<dbReference type="AlphaFoldDB" id="A0A183FHY9"/>
<evidence type="ECO:0000313" key="3">
    <source>
        <dbReference type="Proteomes" id="UP000050761"/>
    </source>
</evidence>
<name>A0A183FHY9_HELPZ</name>
<gene>
    <name evidence="2" type="ORF">HPBE_LOCUS6442</name>
</gene>
<dbReference type="Proteomes" id="UP000050761">
    <property type="component" value="Unassembled WGS sequence"/>
</dbReference>
<accession>A0A3P7X383</accession>
<evidence type="ECO:0000313" key="4">
    <source>
        <dbReference type="WBParaSite" id="HPBE_0000644101-mRNA-1"/>
    </source>
</evidence>
<reference evidence="2 3" key="1">
    <citation type="submission" date="2018-11" db="EMBL/GenBank/DDBJ databases">
        <authorList>
            <consortium name="Pathogen Informatics"/>
        </authorList>
    </citation>
    <scope>NUCLEOTIDE SEQUENCE [LARGE SCALE GENOMIC DNA]</scope>
</reference>
<feature type="region of interest" description="Disordered" evidence="1">
    <location>
        <begin position="36"/>
        <end position="63"/>
    </location>
</feature>
<dbReference type="WBParaSite" id="HPBE_0000644101-mRNA-1">
    <property type="protein sequence ID" value="HPBE_0000644101-mRNA-1"/>
    <property type="gene ID" value="HPBE_0000644101"/>
</dbReference>
<sequence>MEKVVHDFHSDLFDSHVHRPHAIFCKMGRPFVLHSEIRHANSSEKNGSGSGPDRTRPERMKNLPPTLINTLARLFTRYLSKCKIPSQWKTSRAVLLYRKGGMHDIGNYRPICLLCENMETVRQLENLINF</sequence>
<accession>A0A183FHY9</accession>
<proteinExistence type="predicted"/>
<organism evidence="3 4">
    <name type="scientific">Heligmosomoides polygyrus</name>
    <name type="common">Parasitic roundworm</name>
    <dbReference type="NCBI Taxonomy" id="6339"/>
    <lineage>
        <taxon>Eukaryota</taxon>
        <taxon>Metazoa</taxon>
        <taxon>Ecdysozoa</taxon>
        <taxon>Nematoda</taxon>
        <taxon>Chromadorea</taxon>
        <taxon>Rhabditida</taxon>
        <taxon>Rhabditina</taxon>
        <taxon>Rhabditomorpha</taxon>
        <taxon>Strongyloidea</taxon>
        <taxon>Heligmosomidae</taxon>
        <taxon>Heligmosomoides</taxon>
    </lineage>
</organism>